<keyword evidence="2 6" id="KW-0812">Transmembrane</keyword>
<dbReference type="OrthoDB" id="19344at2759"/>
<evidence type="ECO:0000256" key="6">
    <source>
        <dbReference type="SAM" id="Phobius"/>
    </source>
</evidence>
<evidence type="ECO:0000313" key="7">
    <source>
        <dbReference type="EMBL" id="ELR14976.1"/>
    </source>
</evidence>
<dbReference type="GO" id="GO:0016020">
    <property type="term" value="C:membrane"/>
    <property type="evidence" value="ECO:0007669"/>
    <property type="project" value="UniProtKB-SubCell"/>
</dbReference>
<dbReference type="VEuPathDB" id="AmoebaDB:ACA1_210380"/>
<organism evidence="7 8">
    <name type="scientific">Acanthamoeba castellanii (strain ATCC 30010 / Neff)</name>
    <dbReference type="NCBI Taxonomy" id="1257118"/>
    <lineage>
        <taxon>Eukaryota</taxon>
        <taxon>Amoebozoa</taxon>
        <taxon>Discosea</taxon>
        <taxon>Longamoebia</taxon>
        <taxon>Centramoebida</taxon>
        <taxon>Acanthamoebidae</taxon>
        <taxon>Acanthamoeba</taxon>
    </lineage>
</organism>
<feature type="transmembrane region" description="Helical" evidence="6">
    <location>
        <begin position="190"/>
        <end position="215"/>
    </location>
</feature>
<dbReference type="InterPro" id="IPR006603">
    <property type="entry name" value="PQ-loop_rpt"/>
</dbReference>
<evidence type="ECO:0000313" key="8">
    <source>
        <dbReference type="Proteomes" id="UP000011083"/>
    </source>
</evidence>
<accession>L8GS71</accession>
<keyword evidence="4 6" id="KW-0472">Membrane</keyword>
<feature type="transmembrane region" description="Helical" evidence="6">
    <location>
        <begin position="36"/>
        <end position="56"/>
    </location>
</feature>
<keyword evidence="8" id="KW-1185">Reference proteome</keyword>
<protein>
    <submittedName>
        <fullName evidence="7">PQ loop repeat-containing protein</fullName>
    </submittedName>
</protein>
<feature type="compositionally biased region" description="Basic and acidic residues" evidence="5">
    <location>
        <begin position="260"/>
        <end position="295"/>
    </location>
</feature>
<dbReference type="EMBL" id="KB008036">
    <property type="protein sequence ID" value="ELR14976.1"/>
    <property type="molecule type" value="Genomic_DNA"/>
</dbReference>
<reference evidence="7 8" key="1">
    <citation type="journal article" date="2013" name="Genome Biol.">
        <title>Genome of Acanthamoeba castellanii highlights extensive lateral gene transfer and early evolution of tyrosine kinase signaling.</title>
        <authorList>
            <person name="Clarke M."/>
            <person name="Lohan A.J."/>
            <person name="Liu B."/>
            <person name="Lagkouvardos I."/>
            <person name="Roy S."/>
            <person name="Zafar N."/>
            <person name="Bertelli C."/>
            <person name="Schilde C."/>
            <person name="Kianianmomeni A."/>
            <person name="Burglin T.R."/>
            <person name="Frech C."/>
            <person name="Turcotte B."/>
            <person name="Kopec K.O."/>
            <person name="Synnott J.M."/>
            <person name="Choo C."/>
            <person name="Paponov I."/>
            <person name="Finkler A."/>
            <person name="Soon Heng Tan C."/>
            <person name="Hutchins A.P."/>
            <person name="Weinmeier T."/>
            <person name="Rattei T."/>
            <person name="Chu J.S."/>
            <person name="Gimenez G."/>
            <person name="Irimia M."/>
            <person name="Rigden D.J."/>
            <person name="Fitzpatrick D.A."/>
            <person name="Lorenzo-Morales J."/>
            <person name="Bateman A."/>
            <person name="Chiu C.H."/>
            <person name="Tang P."/>
            <person name="Hegemann P."/>
            <person name="Fromm H."/>
            <person name="Raoult D."/>
            <person name="Greub G."/>
            <person name="Miranda-Saavedra D."/>
            <person name="Chen N."/>
            <person name="Nash P."/>
            <person name="Ginger M.L."/>
            <person name="Horn M."/>
            <person name="Schaap P."/>
            <person name="Caler L."/>
            <person name="Loftus B."/>
        </authorList>
    </citation>
    <scope>NUCLEOTIDE SEQUENCE [LARGE SCALE GENOMIC DNA]</scope>
    <source>
        <strain evidence="7 8">Neff</strain>
    </source>
</reference>
<dbReference type="SMART" id="SM00679">
    <property type="entry name" value="CTNS"/>
    <property type="match status" value="2"/>
</dbReference>
<dbReference type="Pfam" id="PF04193">
    <property type="entry name" value="PQ-loop"/>
    <property type="match status" value="2"/>
</dbReference>
<name>L8GS71_ACACF</name>
<sequence>MEGFVWQSRSLLGATEFCDKKDQDERPDFAESLDELNNFSIALGVFLWLAGMLALVPQHIKMWRTKNSAGLSFYMLFLSNICQFSAVLNAFILKFPQFQACFETGILDCTPKFKTDPKQMDRDWLIARALFIGFIFYALIMSGIGILMLWVFGECGSPTLNYGWGVGILATAVTFIQWSPQIWKTWKLKAVGAFSILTLAIQAPGTMVVVYFLLFVASEDQLVLLALLLYFEFWYSRRHGKKAVALSEEETMPISIQTTKDVEGRGTDEDTARETENEGEIAKGKEERVDRYSGL</sequence>
<feature type="region of interest" description="Disordered" evidence="5">
    <location>
        <begin position="255"/>
        <end position="295"/>
    </location>
</feature>
<dbReference type="RefSeq" id="XP_004336989.1">
    <property type="nucleotide sequence ID" value="XM_004336941.1"/>
</dbReference>
<evidence type="ECO:0000256" key="2">
    <source>
        <dbReference type="ARBA" id="ARBA00022692"/>
    </source>
</evidence>
<evidence type="ECO:0000256" key="4">
    <source>
        <dbReference type="ARBA" id="ARBA00023136"/>
    </source>
</evidence>
<evidence type="ECO:0000256" key="1">
    <source>
        <dbReference type="ARBA" id="ARBA00004141"/>
    </source>
</evidence>
<dbReference type="GeneID" id="14915599"/>
<gene>
    <name evidence="7" type="ORF">ACA1_210380</name>
</gene>
<comment type="subcellular location">
    <subcellularLocation>
        <location evidence="1">Membrane</location>
        <topology evidence="1">Multi-pass membrane protein</topology>
    </subcellularLocation>
</comment>
<dbReference type="Proteomes" id="UP000011083">
    <property type="component" value="Unassembled WGS sequence"/>
</dbReference>
<proteinExistence type="predicted"/>
<dbReference type="KEGG" id="acan:ACA1_210380"/>
<feature type="transmembrane region" description="Helical" evidence="6">
    <location>
        <begin position="129"/>
        <end position="153"/>
    </location>
</feature>
<evidence type="ECO:0000256" key="5">
    <source>
        <dbReference type="SAM" id="MobiDB-lite"/>
    </source>
</evidence>
<dbReference type="Gene3D" id="1.20.1280.290">
    <property type="match status" value="2"/>
</dbReference>
<evidence type="ECO:0000256" key="3">
    <source>
        <dbReference type="ARBA" id="ARBA00022989"/>
    </source>
</evidence>
<feature type="transmembrane region" description="Helical" evidence="6">
    <location>
        <begin position="159"/>
        <end position="178"/>
    </location>
</feature>
<dbReference type="AlphaFoldDB" id="L8GS71"/>
<keyword evidence="3 6" id="KW-1133">Transmembrane helix</keyword>